<organism evidence="1 2">
    <name type="scientific">Morus notabilis</name>
    <dbReference type="NCBI Taxonomy" id="981085"/>
    <lineage>
        <taxon>Eukaryota</taxon>
        <taxon>Viridiplantae</taxon>
        <taxon>Streptophyta</taxon>
        <taxon>Embryophyta</taxon>
        <taxon>Tracheophyta</taxon>
        <taxon>Spermatophyta</taxon>
        <taxon>Magnoliopsida</taxon>
        <taxon>eudicotyledons</taxon>
        <taxon>Gunneridae</taxon>
        <taxon>Pentapetalae</taxon>
        <taxon>rosids</taxon>
        <taxon>fabids</taxon>
        <taxon>Rosales</taxon>
        <taxon>Moraceae</taxon>
        <taxon>Moreae</taxon>
        <taxon>Morus</taxon>
    </lineage>
</organism>
<dbReference type="EMBL" id="KE343425">
    <property type="protein sequence ID" value="EXB28914.1"/>
    <property type="molecule type" value="Genomic_DNA"/>
</dbReference>
<reference evidence="2" key="1">
    <citation type="submission" date="2013-01" db="EMBL/GenBank/DDBJ databases">
        <title>Draft Genome Sequence of a Mulberry Tree, Morus notabilis C.K. Schneid.</title>
        <authorList>
            <person name="He N."/>
            <person name="Zhao S."/>
        </authorList>
    </citation>
    <scope>NUCLEOTIDE SEQUENCE</scope>
</reference>
<accession>W9QD12</accession>
<evidence type="ECO:0000313" key="2">
    <source>
        <dbReference type="Proteomes" id="UP000030645"/>
    </source>
</evidence>
<evidence type="ECO:0000313" key="1">
    <source>
        <dbReference type="EMBL" id="EXB28914.1"/>
    </source>
</evidence>
<dbReference type="Pfam" id="PF14223">
    <property type="entry name" value="Retrotran_gag_2"/>
    <property type="match status" value="1"/>
</dbReference>
<name>W9QD12_9ROSA</name>
<dbReference type="Proteomes" id="UP000030645">
    <property type="component" value="Unassembled WGS sequence"/>
</dbReference>
<gene>
    <name evidence="1" type="ORF">L484_012673</name>
</gene>
<protein>
    <recommendedName>
        <fullName evidence="3">Retrovirus-related Pol polyprotein from transposon TNT 1-94</fullName>
    </recommendedName>
</protein>
<dbReference type="AlphaFoldDB" id="W9QD12"/>
<sequence>MNLALMNVDLALRVEMPEKPTEKSSAGEKADYDRWEHSNRCCLMVMRYHMEESVSDSIPETMTAKALLAAIAKKYAKFDKVEKSTYMGLLTSTAYDGTSGVREHVMKLTSYYYKLKGMNWDPGENFLVWQILQSLPEKFDTLRTSSTLRRMSGLWMS</sequence>
<proteinExistence type="predicted"/>
<dbReference type="eggNOG" id="ENOG502RY1G">
    <property type="taxonomic scope" value="Eukaryota"/>
</dbReference>
<evidence type="ECO:0008006" key="3">
    <source>
        <dbReference type="Google" id="ProtNLM"/>
    </source>
</evidence>
<keyword evidence="2" id="KW-1185">Reference proteome</keyword>